<evidence type="ECO:0000313" key="2">
    <source>
        <dbReference type="Proteomes" id="UP000286931"/>
    </source>
</evidence>
<evidence type="ECO:0000313" key="1">
    <source>
        <dbReference type="EMBL" id="GCE00618.1"/>
    </source>
</evidence>
<sequence length="84" mass="8864">MDLVGLLAATLGPAVGRAEQVGARRRGERVHQTVVVVFVVRDLGCEMFVGDATRDEVVGIGRGEPALHGHRVLPGKAVGVRRAV</sequence>
<dbReference type="AlphaFoldDB" id="A0A401Z1A5"/>
<reference evidence="1 2" key="1">
    <citation type="submission" date="2018-12" db="EMBL/GenBank/DDBJ databases">
        <title>Draft genome sequence of Embleya hyalina NBRC 13850T.</title>
        <authorList>
            <person name="Komaki H."/>
            <person name="Hosoyama A."/>
            <person name="Kimura A."/>
            <person name="Ichikawa N."/>
            <person name="Tamura T."/>
        </authorList>
    </citation>
    <scope>NUCLEOTIDE SEQUENCE [LARGE SCALE GENOMIC DNA]</scope>
    <source>
        <strain evidence="1 2">NBRC 13850</strain>
    </source>
</reference>
<dbReference type="Proteomes" id="UP000286931">
    <property type="component" value="Unassembled WGS sequence"/>
</dbReference>
<organism evidence="1 2">
    <name type="scientific">Embleya hyalina</name>
    <dbReference type="NCBI Taxonomy" id="516124"/>
    <lineage>
        <taxon>Bacteria</taxon>
        <taxon>Bacillati</taxon>
        <taxon>Actinomycetota</taxon>
        <taxon>Actinomycetes</taxon>
        <taxon>Kitasatosporales</taxon>
        <taxon>Streptomycetaceae</taxon>
        <taxon>Embleya</taxon>
    </lineage>
</organism>
<comment type="caution">
    <text evidence="1">The sequence shown here is derived from an EMBL/GenBank/DDBJ whole genome shotgun (WGS) entry which is preliminary data.</text>
</comment>
<proteinExistence type="predicted"/>
<gene>
    <name evidence="1" type="ORF">EHYA_08344</name>
</gene>
<name>A0A401Z1A5_9ACTN</name>
<keyword evidence="2" id="KW-1185">Reference proteome</keyword>
<protein>
    <submittedName>
        <fullName evidence="1">Uncharacterized protein</fullName>
    </submittedName>
</protein>
<accession>A0A401Z1A5</accession>
<dbReference type="EMBL" id="BIFH01000041">
    <property type="protein sequence ID" value="GCE00618.1"/>
    <property type="molecule type" value="Genomic_DNA"/>
</dbReference>